<reference evidence="2 3" key="1">
    <citation type="submission" date="2018-09" db="EMBL/GenBank/DDBJ databases">
        <title>A high-quality reference genome of wild soybean provides a powerful tool to mine soybean genomes.</title>
        <authorList>
            <person name="Xie M."/>
            <person name="Chung C.Y.L."/>
            <person name="Li M.-W."/>
            <person name="Wong F.-L."/>
            <person name="Chan T.-F."/>
            <person name="Lam H.-M."/>
        </authorList>
    </citation>
    <scope>NUCLEOTIDE SEQUENCE [LARGE SCALE GENOMIC DNA]</scope>
    <source>
        <strain evidence="3">cv. W05</strain>
        <tissue evidence="2">Hypocotyl of etiolated seedlings</tissue>
    </source>
</reference>
<evidence type="ECO:0000313" key="3">
    <source>
        <dbReference type="Proteomes" id="UP000289340"/>
    </source>
</evidence>
<proteinExistence type="predicted"/>
<keyword evidence="1" id="KW-1133">Transmembrane helix</keyword>
<feature type="transmembrane region" description="Helical" evidence="1">
    <location>
        <begin position="20"/>
        <end position="39"/>
    </location>
</feature>
<keyword evidence="3" id="KW-1185">Reference proteome</keyword>
<dbReference type="InterPro" id="IPR042272">
    <property type="entry name" value="ATP12_ATP_synth-F1-assembly_N"/>
</dbReference>
<accession>A0A445FDN5</accession>
<dbReference type="Proteomes" id="UP000289340">
    <property type="component" value="Chromosome 19"/>
</dbReference>
<organism evidence="2 3">
    <name type="scientific">Glycine soja</name>
    <name type="common">Wild soybean</name>
    <dbReference type="NCBI Taxonomy" id="3848"/>
    <lineage>
        <taxon>Eukaryota</taxon>
        <taxon>Viridiplantae</taxon>
        <taxon>Streptophyta</taxon>
        <taxon>Embryophyta</taxon>
        <taxon>Tracheophyta</taxon>
        <taxon>Spermatophyta</taxon>
        <taxon>Magnoliopsida</taxon>
        <taxon>eudicotyledons</taxon>
        <taxon>Gunneridae</taxon>
        <taxon>Pentapetalae</taxon>
        <taxon>rosids</taxon>
        <taxon>fabids</taxon>
        <taxon>Fabales</taxon>
        <taxon>Fabaceae</taxon>
        <taxon>Papilionoideae</taxon>
        <taxon>50 kb inversion clade</taxon>
        <taxon>NPAAA clade</taxon>
        <taxon>indigoferoid/millettioid clade</taxon>
        <taxon>Phaseoleae</taxon>
        <taxon>Glycine</taxon>
        <taxon>Glycine subgen. Soja</taxon>
    </lineage>
</organism>
<evidence type="ECO:0000313" key="2">
    <source>
        <dbReference type="EMBL" id="RZB46959.1"/>
    </source>
</evidence>
<protein>
    <submittedName>
        <fullName evidence="2">Uncharacterized protein</fullName>
    </submittedName>
</protein>
<dbReference type="GO" id="GO:0033615">
    <property type="term" value="P:mitochondrial proton-transporting ATP synthase complex assembly"/>
    <property type="evidence" value="ECO:0007669"/>
    <property type="project" value="TreeGrafter"/>
</dbReference>
<sequence length="102" mass="11535">MFSSEGEKVYTKVLVGKWKLSSSSMVTMSMSFMTGLIVGKRFYKELKTQEADDGNGWTVMLDYRTLKTPSKRPFKLPSLPLAKAIAAKWEYQNMIEGQNSAI</sequence>
<dbReference type="SUPFAM" id="SSF160909">
    <property type="entry name" value="ATP12-like"/>
    <property type="match status" value="1"/>
</dbReference>
<dbReference type="Pfam" id="PF07542">
    <property type="entry name" value="ATP12"/>
    <property type="match status" value="1"/>
</dbReference>
<dbReference type="PANTHER" id="PTHR21013:SF10">
    <property type="entry name" value="ATP SYNTHASE MITOCHONDRIAL F1 COMPLEX ASSEMBLY FACTOR 2"/>
    <property type="match status" value="1"/>
</dbReference>
<gene>
    <name evidence="2" type="ORF">D0Y65_050837</name>
</gene>
<dbReference type="EMBL" id="QZWG01000019">
    <property type="protein sequence ID" value="RZB46959.1"/>
    <property type="molecule type" value="Genomic_DNA"/>
</dbReference>
<evidence type="ECO:0000256" key="1">
    <source>
        <dbReference type="SAM" id="Phobius"/>
    </source>
</evidence>
<keyword evidence="1" id="KW-0812">Transmembrane</keyword>
<dbReference type="AlphaFoldDB" id="A0A445FDN5"/>
<keyword evidence="1" id="KW-0472">Membrane</keyword>
<comment type="caution">
    <text evidence="2">The sequence shown here is derived from an EMBL/GenBank/DDBJ whole genome shotgun (WGS) entry which is preliminary data.</text>
</comment>
<dbReference type="PANTHER" id="PTHR21013">
    <property type="entry name" value="ATP SYNTHASE MITOCHONDRIAL F1 COMPLEX ASSEMBLY FACTOR 2/ATP12 PROTEIN, MITOCHONDRIAL PRECURSOR"/>
    <property type="match status" value="1"/>
</dbReference>
<dbReference type="Gene3D" id="3.30.2180.10">
    <property type="entry name" value="ATP12-like"/>
    <property type="match status" value="1"/>
</dbReference>
<dbReference type="GO" id="GO:0005739">
    <property type="term" value="C:mitochondrion"/>
    <property type="evidence" value="ECO:0007669"/>
    <property type="project" value="TreeGrafter"/>
</dbReference>
<dbReference type="InterPro" id="IPR011419">
    <property type="entry name" value="ATP12_ATP_synth-F1-assembly"/>
</dbReference>
<name>A0A445FDN5_GLYSO</name>